<dbReference type="PROSITE" id="PS50088">
    <property type="entry name" value="ANK_REPEAT"/>
    <property type="match status" value="1"/>
</dbReference>
<dbReference type="Pfam" id="PF25000">
    <property type="entry name" value="DUF7779"/>
    <property type="match status" value="1"/>
</dbReference>
<evidence type="ECO:0000256" key="3">
    <source>
        <dbReference type="PROSITE-ProRule" id="PRU00023"/>
    </source>
</evidence>
<dbReference type="SUPFAM" id="SSF48452">
    <property type="entry name" value="TPR-like"/>
    <property type="match status" value="3"/>
</dbReference>
<proteinExistence type="predicted"/>
<dbReference type="PANTHER" id="PTHR45641">
    <property type="entry name" value="TETRATRICOPEPTIDE REPEAT PROTEIN (AFU_ORTHOLOGUE AFUA_6G03870)"/>
    <property type="match status" value="1"/>
</dbReference>
<evidence type="ECO:0000259" key="5">
    <source>
        <dbReference type="Pfam" id="PF00931"/>
    </source>
</evidence>
<dbReference type="Pfam" id="PF13181">
    <property type="entry name" value="TPR_8"/>
    <property type="match status" value="1"/>
</dbReference>
<feature type="domain" description="DUF7779" evidence="6">
    <location>
        <begin position="825"/>
        <end position="901"/>
    </location>
</feature>
<protein>
    <submittedName>
        <fullName evidence="7">Tetratricopeptide repeat protein</fullName>
    </submittedName>
</protein>
<dbReference type="PROSITE" id="PS50005">
    <property type="entry name" value="TPR"/>
    <property type="match status" value="5"/>
</dbReference>
<feature type="repeat" description="TPR" evidence="4">
    <location>
        <begin position="1218"/>
        <end position="1251"/>
    </location>
</feature>
<dbReference type="InterPro" id="IPR036770">
    <property type="entry name" value="Ankyrin_rpt-contain_sf"/>
</dbReference>
<name>A0AAU7YN92_9RICK</name>
<organism evidence="7">
    <name type="scientific">Wolbachia endosymbiont of Oeneis ivallda</name>
    <dbReference type="NCBI Taxonomy" id="3171168"/>
    <lineage>
        <taxon>Bacteria</taxon>
        <taxon>Pseudomonadati</taxon>
        <taxon>Pseudomonadota</taxon>
        <taxon>Alphaproteobacteria</taxon>
        <taxon>Rickettsiales</taxon>
        <taxon>Anaplasmataceae</taxon>
        <taxon>Wolbachieae</taxon>
        <taxon>Wolbachia</taxon>
    </lineage>
</organism>
<sequence length="2586" mass="295581">MVKVIDYLRIDSQATSSDREEKSFQFKNRIRRQYNPNDINIAKLFLAIREHRTDNPQLNKISEIEGLLTQVQNINDIDLNDGGNTPLHVAVSKNHQDIVELLLNVSGIDPNIKNNQGKTPLDIAKQQNKGEIIRTLEEHLKKFPDQVKRLSEQEEEVHEKLRKFVEDFVFIYERSLSEYYERLENQRGKPGKWADFVNTIIYTGKYGTEAMEITKVKASSLVVVNVLRLAISSIGSYHNREKLKKLIDQLYIFKKDPIKVREELVKSGVEIFQSFESQFIQVTAEGSWQRAMTKLAEDAVSRVVDYYRKNTEEEFHANSITKGIIFGESKRYKQTSTGVPHIKLGHTLESKNSWNTAELFDQAGLVTIKRDGSADKYYRRIDGKSDTSKYGYRLLFKWELESKIKKFAREYIEENPSREEYRYILKLDEGKWKDELLDELNKQDPKLVEERLLSKFKGEMEQEAAKNFNELEDYIGKNFNELSSYVESNQNEVKRVFDELVNQHQQTSQKIADSIKDGRRESEESFEKVNKKLDKIYDAVVAGQQVREPIWFNVKKPVILFAGRREELIDLHNKIQRSSEKVTVISQITSISGLGGIGKTELARQYVQEYSKDCYDNVIWINAESEIALVESFTRLAKDKLKIDTKDANGKEKDIRSIVEEVYNFFSNSKSLFIFDDAEKSNYLNKFLPIHDSLPGGNGPYILITSRNREWERGIEVINLNELKSEEAIEFVKKGLSIEDESQNEKIKALVEKLQHFPLAIQQAISYIEDQRVTRKFDIDDYLKEYEKKAKDLLNYEGFRGIDNNYAKTTFTTWKITTDKIASNEKYGKLALRILDVMSHLAPDNISREFFLDFTGNNEEELRSAVRLLIKYSMVSGKQEQGVLSIHKLVQEVTKIALEEEGKSEEVMKETFTLLKASFPYGSDKLEDYLKKRELLPHLEAFLSRIDSWLKKNPQDKEKIEKDYLENLLTWMSDGYFNLGNPKREKELLERVLPILEKHYGEDHFEVFKRLVNLSNSYLVLGDYQRAKDLLERALKIEKQDYEEERFQLVRTLVNLSISYRALDDYQTAKELLERAFPILENHYREDRSSLAQVLINLSIAYGSLGDYERAKKSIERVFSILGDNYEEEHFESAKMLVNLSIACRGFGDYQTAKELLERALPILENYYGEDHFQVAIAKTNQGITYIALDDYGRAEEVLERALPILEKHYGENHIEVAKILVNLSTIYRYFGDYQGAKEVLERALPILEKHYGEEHFEIGMILESLGTDYIALGDNQEAKEVLERALSILEKYHERDHVEVAKTLVRLSIAYRGLGDTQGVKKLLERALPILENHYGADHFEVAIALEDLATADEALGNSRRAKELLERASAIYQRGKVEECLPSTSSVRNRREAKIGKCELSWKDVDEFNTEKDEKRDFSKIKIDSKKFIDYIKDIPEEKRSQLIELADKVQVKGRFSDLVNKLTSNQKVMNHLNRVKKISSITMHGMIAKNILADFLNGDYQGVAINIGFIANGQGFAKVAEAASLKGLNLLSGGKILLGRSLRVASPFLARGTSAFIIYDLVNQVKTFKNGTEEALVGIVGDSIYLGVDAAEIGIEVAEAFEILEGVSSITGPIGAGIGAGVFVGTDVYMEIKRVEKIDQLINLTAGEKFIEGLRAFIGMQPEQYLEELMEEKQLYNQLVKQGFEYLKKHSYVQSYVFPTGKSVIGPCRKVLYPVSSCTGSICLPPSTITRYYTEECITKFEIDLDSKVLLDRKGTGIKWSRARPDNPSSGKLFCLPRGDGDPAPNYGSYLCENAIGLSNNKTEGYTLINLGEGEDYAKGFKDSPNIFVVNYGSKEYYGGNKNDIFVLQGGLIKGSLYGEGGIDTLDMNGFAQEAVSVNVYLNTNISTITYNRSGYSGFKINSVERVLGRKAKSERIFSACETKFIDGNGGRKDQLDYVEIENNDCVYDIQVIIRPYTEIDNMALKGNFSYILPFQEGNASVKLLTNLESNHRFIFDYLLADIQSVDVEDQNSIRFYFSPKVANGNFNITISYNMMNHIIYQLKDSAEIKVGKERNLYAIQSTNKTIDEIIKSYPAIANKLNMIIAVQVGDEYILVGHGKCEVLYNNPIHNSHLIGNGGENIYVITIASGEQRYDHSIFSIPEVNIYNLDKGSSIDTLDLRNVIKIIQDDLKIHINLPRIFQDGNDLLVKLEAEVEQNFVVEVLTIRLKDGLNWYQKLHIISNSSPMKISSELELKPLPLIFEKDKEIIVVTGQDVEKDAELITPRKGGNNTFVRSNDNDLVITNAFDSNITKNDLCSITLSKFYKTPKMKTLSIKFVDKEIVLKDHEKEISMARDINIVKREYKDQVYNDVFTEVMLSKQPHRNRQHIRNRRMVSSSAKPSSWINNLFGWVKSSVNGLLDSRAALPETSANYSNTSGTRQFSSEVCISNNFGLGFFLLQSFLDKKYPLPKFCSANHEEVLADTLNIMKEFEKTLKKTAKQSSISVKGFNFFKVYLDIAGYVRNERYSKIPSTLYSAAEEAYPENEKFLSILKGNIEKMFDKQQIVNGGYQPNDIADNKPRSYFNNTTVDKQLQIPVMDYPSQ</sequence>
<dbReference type="InterPro" id="IPR011990">
    <property type="entry name" value="TPR-like_helical_dom_sf"/>
</dbReference>
<dbReference type="Gene3D" id="1.25.40.20">
    <property type="entry name" value="Ankyrin repeat-containing domain"/>
    <property type="match status" value="1"/>
</dbReference>
<keyword evidence="3" id="KW-0040">ANK repeat</keyword>
<dbReference type="Gene3D" id="1.25.40.10">
    <property type="entry name" value="Tetratricopeptide repeat domain"/>
    <property type="match status" value="4"/>
</dbReference>
<dbReference type="SUPFAM" id="SSF48403">
    <property type="entry name" value="Ankyrin repeat"/>
    <property type="match status" value="1"/>
</dbReference>
<dbReference type="GO" id="GO:0043531">
    <property type="term" value="F:ADP binding"/>
    <property type="evidence" value="ECO:0007669"/>
    <property type="project" value="InterPro"/>
</dbReference>
<evidence type="ECO:0000256" key="1">
    <source>
        <dbReference type="ARBA" id="ARBA00022737"/>
    </source>
</evidence>
<dbReference type="InterPro" id="IPR027417">
    <property type="entry name" value="P-loop_NTPase"/>
</dbReference>
<reference evidence="7" key="1">
    <citation type="submission" date="2024-06" db="EMBL/GenBank/DDBJ databases">
        <title>Genome assembly of the Oeneis chryxus ivallda.</title>
        <authorList>
            <person name="MacDonald Z."/>
            <person name="Shaffer H.B."/>
            <person name="Gillespie T."/>
            <person name="Marimuthu M.P.A."/>
            <person name="Nguyen O."/>
            <person name="Fairbairn C.W."/>
            <person name="Seligmann W.E."/>
            <person name="Escalona M."/>
            <person name="Miller C."/>
            <person name="Toffelmier E."/>
        </authorList>
    </citation>
    <scope>NUCLEOTIDE SEQUENCE</scope>
    <source>
        <strain evidence="7">CCGP_102_HBS-TG_Oc004</strain>
    </source>
</reference>
<dbReference type="InterPro" id="IPR019734">
    <property type="entry name" value="TPR_rpt"/>
</dbReference>
<feature type="repeat" description="TPR" evidence="4">
    <location>
        <begin position="1008"/>
        <end position="1041"/>
    </location>
</feature>
<dbReference type="SMART" id="SM00028">
    <property type="entry name" value="TPR"/>
    <property type="match status" value="9"/>
</dbReference>
<dbReference type="PROSITE" id="PS50297">
    <property type="entry name" value="ANK_REP_REGION"/>
    <property type="match status" value="1"/>
</dbReference>
<dbReference type="Gene3D" id="3.40.50.300">
    <property type="entry name" value="P-loop containing nucleotide triphosphate hydrolases"/>
    <property type="match status" value="1"/>
</dbReference>
<feature type="repeat" description="TPR" evidence="4">
    <location>
        <begin position="1176"/>
        <end position="1209"/>
    </location>
</feature>
<evidence type="ECO:0000256" key="4">
    <source>
        <dbReference type="PROSITE-ProRule" id="PRU00339"/>
    </source>
</evidence>
<dbReference type="PANTHER" id="PTHR45641:SF19">
    <property type="entry name" value="NEPHROCYSTIN-3"/>
    <property type="match status" value="1"/>
</dbReference>
<dbReference type="SMART" id="SM00248">
    <property type="entry name" value="ANK"/>
    <property type="match status" value="2"/>
</dbReference>
<dbReference type="SUPFAM" id="SSF52540">
    <property type="entry name" value="P-loop containing nucleoside triphosphate hydrolases"/>
    <property type="match status" value="1"/>
</dbReference>
<evidence type="ECO:0000256" key="2">
    <source>
        <dbReference type="ARBA" id="ARBA00022803"/>
    </source>
</evidence>
<dbReference type="EMBL" id="CP158587">
    <property type="protein sequence ID" value="XCA34389.1"/>
    <property type="molecule type" value="Genomic_DNA"/>
</dbReference>
<feature type="repeat" description="ANK" evidence="3">
    <location>
        <begin position="82"/>
        <end position="104"/>
    </location>
</feature>
<dbReference type="Pfam" id="PF00931">
    <property type="entry name" value="NB-ARC"/>
    <property type="match status" value="1"/>
</dbReference>
<feature type="repeat" description="TPR" evidence="4">
    <location>
        <begin position="1092"/>
        <end position="1125"/>
    </location>
</feature>
<evidence type="ECO:0000313" key="7">
    <source>
        <dbReference type="EMBL" id="XCA34389.1"/>
    </source>
</evidence>
<dbReference type="InterPro" id="IPR056681">
    <property type="entry name" value="DUF7779"/>
</dbReference>
<dbReference type="Pfam" id="PF13424">
    <property type="entry name" value="TPR_12"/>
    <property type="match status" value="3"/>
</dbReference>
<keyword evidence="1" id="KW-0677">Repeat</keyword>
<dbReference type="Pfam" id="PF13857">
    <property type="entry name" value="Ank_5"/>
    <property type="match status" value="1"/>
</dbReference>
<feature type="domain" description="NB-ARC" evidence="5">
    <location>
        <begin position="586"/>
        <end position="734"/>
    </location>
</feature>
<dbReference type="Pfam" id="PF13374">
    <property type="entry name" value="TPR_10"/>
    <property type="match status" value="1"/>
</dbReference>
<dbReference type="InterPro" id="IPR002110">
    <property type="entry name" value="Ankyrin_rpt"/>
</dbReference>
<evidence type="ECO:0000259" key="6">
    <source>
        <dbReference type="Pfam" id="PF25000"/>
    </source>
</evidence>
<feature type="repeat" description="TPR" evidence="4">
    <location>
        <begin position="1260"/>
        <end position="1293"/>
    </location>
</feature>
<accession>A0AAU7YN92</accession>
<dbReference type="InterPro" id="IPR002182">
    <property type="entry name" value="NB-ARC"/>
</dbReference>
<keyword evidence="2 4" id="KW-0802">TPR repeat</keyword>
<gene>
    <name evidence="7" type="ORF">ABS861_03085</name>
</gene>